<reference evidence="2 3" key="1">
    <citation type="submission" date="2016-03" db="EMBL/GenBank/DDBJ databases">
        <title>The draft genome sequence of Fonsecaea nubica causative agent of cutaneous subcutaneous infection in human host.</title>
        <authorList>
            <person name="Costa F."/>
            <person name="Sybren D.H."/>
            <person name="Raittz R.T."/>
            <person name="Weiss V.A."/>
            <person name="Leao A.C."/>
            <person name="Gomes R."/>
            <person name="De Souza E.M."/>
            <person name="Pedrosa F.O."/>
            <person name="Steffens M.B."/>
            <person name="Bombassaro A."/>
            <person name="Tadra-Sfeir M.Z."/>
            <person name="Moreno L.F."/>
            <person name="Najafzadeh M.J."/>
            <person name="Felipe M.S."/>
            <person name="Teixeira M."/>
            <person name="Sun J."/>
            <person name="Xi L."/>
            <person name="Castro M.A."/>
            <person name="Vicente V.A."/>
        </authorList>
    </citation>
    <scope>NUCLEOTIDE SEQUENCE [LARGE SCALE GENOMIC DNA]</scope>
    <source>
        <strain evidence="2 3">CBS 269.64</strain>
    </source>
</reference>
<dbReference type="AlphaFoldDB" id="A0A178C4G8"/>
<keyword evidence="3" id="KW-1185">Reference proteome</keyword>
<dbReference type="OrthoDB" id="410198at2759"/>
<sequence length="218" mass="24408">MATTTTATHEPTPVSEEEDVHKFAQVIAAGFANDALNRYLFLGRDSRPDHPKLADFNNRVQHWLPLIKTRFENGGILLHTFDWAGVALWLPPGIQKPVPSSSAAISEGAAEYRRKYDALKAKHLGDRPHWYLNLIARSPERLEKGAIRNLVDPFLKKAREQNLPVWLEATNQHARDVYTHLGFRTVELVRIGEGVVDAEGWARPDGEGVLTYGMVAGL</sequence>
<dbReference type="InterPro" id="IPR016181">
    <property type="entry name" value="Acyl_CoA_acyltransferase"/>
</dbReference>
<dbReference type="InterPro" id="IPR052523">
    <property type="entry name" value="Trichothecene_AcTrans"/>
</dbReference>
<dbReference type="PANTHER" id="PTHR42791">
    <property type="entry name" value="GNAT FAMILY ACETYLTRANSFERASE"/>
    <property type="match status" value="1"/>
</dbReference>
<proteinExistence type="predicted"/>
<accession>A0A178C4G8</accession>
<comment type="caution">
    <text evidence="2">The sequence shown here is derived from an EMBL/GenBank/DDBJ whole genome shotgun (WGS) entry which is preliminary data.</text>
</comment>
<dbReference type="GeneID" id="34594116"/>
<dbReference type="GO" id="GO:0016747">
    <property type="term" value="F:acyltransferase activity, transferring groups other than amino-acyl groups"/>
    <property type="evidence" value="ECO:0007669"/>
    <property type="project" value="InterPro"/>
</dbReference>
<dbReference type="InterPro" id="IPR000182">
    <property type="entry name" value="GNAT_dom"/>
</dbReference>
<gene>
    <name evidence="2" type="ORF">AYO20_10728</name>
</gene>
<name>A0A178C4G8_9EURO</name>
<dbReference type="RefSeq" id="XP_022495017.1">
    <property type="nucleotide sequence ID" value="XM_022648984.1"/>
</dbReference>
<dbReference type="Proteomes" id="UP000185904">
    <property type="component" value="Unassembled WGS sequence"/>
</dbReference>
<organism evidence="2 3">
    <name type="scientific">Fonsecaea nubica</name>
    <dbReference type="NCBI Taxonomy" id="856822"/>
    <lineage>
        <taxon>Eukaryota</taxon>
        <taxon>Fungi</taxon>
        <taxon>Dikarya</taxon>
        <taxon>Ascomycota</taxon>
        <taxon>Pezizomycotina</taxon>
        <taxon>Eurotiomycetes</taxon>
        <taxon>Chaetothyriomycetidae</taxon>
        <taxon>Chaetothyriales</taxon>
        <taxon>Herpotrichiellaceae</taxon>
        <taxon>Fonsecaea</taxon>
    </lineage>
</organism>
<dbReference type="EMBL" id="LVCJ01000120">
    <property type="protein sequence ID" value="OAL24116.1"/>
    <property type="molecule type" value="Genomic_DNA"/>
</dbReference>
<feature type="domain" description="N-acetyltransferase" evidence="1">
    <location>
        <begin position="110"/>
        <end position="183"/>
    </location>
</feature>
<evidence type="ECO:0000313" key="2">
    <source>
        <dbReference type="EMBL" id="OAL24116.1"/>
    </source>
</evidence>
<dbReference type="PANTHER" id="PTHR42791:SF1">
    <property type="entry name" value="N-ACETYLTRANSFERASE DOMAIN-CONTAINING PROTEIN"/>
    <property type="match status" value="1"/>
</dbReference>
<evidence type="ECO:0000259" key="1">
    <source>
        <dbReference type="Pfam" id="PF00583"/>
    </source>
</evidence>
<dbReference type="Gene3D" id="3.40.630.30">
    <property type="match status" value="1"/>
</dbReference>
<dbReference type="SUPFAM" id="SSF55729">
    <property type="entry name" value="Acyl-CoA N-acyltransferases (Nat)"/>
    <property type="match status" value="1"/>
</dbReference>
<evidence type="ECO:0000313" key="3">
    <source>
        <dbReference type="Proteomes" id="UP000185904"/>
    </source>
</evidence>
<protein>
    <recommendedName>
        <fullName evidence="1">N-acetyltransferase domain-containing protein</fullName>
    </recommendedName>
</protein>
<dbReference type="Pfam" id="PF00583">
    <property type="entry name" value="Acetyltransf_1"/>
    <property type="match status" value="1"/>
</dbReference>